<feature type="transmembrane region" description="Helical" evidence="6">
    <location>
        <begin position="136"/>
        <end position="152"/>
    </location>
</feature>
<organism evidence="7 8">
    <name type="scientific">Exidia glandulosa HHB12029</name>
    <dbReference type="NCBI Taxonomy" id="1314781"/>
    <lineage>
        <taxon>Eukaryota</taxon>
        <taxon>Fungi</taxon>
        <taxon>Dikarya</taxon>
        <taxon>Basidiomycota</taxon>
        <taxon>Agaricomycotina</taxon>
        <taxon>Agaricomycetes</taxon>
        <taxon>Auriculariales</taxon>
        <taxon>Exidiaceae</taxon>
        <taxon>Exidia</taxon>
    </lineage>
</organism>
<accession>A0A165GEM9</accession>
<protein>
    <submittedName>
        <fullName evidence="7">Scamp-domain-containing protein</fullName>
    </submittedName>
</protein>
<evidence type="ECO:0000313" key="8">
    <source>
        <dbReference type="Proteomes" id="UP000077266"/>
    </source>
</evidence>
<dbReference type="GO" id="GO:0015031">
    <property type="term" value="P:protein transport"/>
    <property type="evidence" value="ECO:0007669"/>
    <property type="project" value="InterPro"/>
</dbReference>
<evidence type="ECO:0000256" key="3">
    <source>
        <dbReference type="ARBA" id="ARBA00022989"/>
    </source>
</evidence>
<comment type="subcellular location">
    <subcellularLocation>
        <location evidence="1">Membrane</location>
        <topology evidence="1">Multi-pass membrane protein</topology>
    </subcellularLocation>
</comment>
<feature type="transmembrane region" description="Helical" evidence="6">
    <location>
        <begin position="206"/>
        <end position="223"/>
    </location>
</feature>
<keyword evidence="3 6" id="KW-1133">Transmembrane helix</keyword>
<evidence type="ECO:0000256" key="4">
    <source>
        <dbReference type="ARBA" id="ARBA00023136"/>
    </source>
</evidence>
<proteinExistence type="predicted"/>
<evidence type="ECO:0000256" key="6">
    <source>
        <dbReference type="SAM" id="Phobius"/>
    </source>
</evidence>
<dbReference type="AlphaFoldDB" id="A0A165GEM9"/>
<dbReference type="GO" id="GO:0032588">
    <property type="term" value="C:trans-Golgi network membrane"/>
    <property type="evidence" value="ECO:0007669"/>
    <property type="project" value="TreeGrafter"/>
</dbReference>
<dbReference type="PANTHER" id="PTHR10687">
    <property type="entry name" value="SECRETORY CARRIER-ASSOCIATED MEMBRANE PROTEIN SCAMP"/>
    <property type="match status" value="1"/>
</dbReference>
<feature type="transmembrane region" description="Helical" evidence="6">
    <location>
        <begin position="164"/>
        <end position="186"/>
    </location>
</feature>
<gene>
    <name evidence="7" type="ORF">EXIGLDRAFT_837809</name>
</gene>
<keyword evidence="4 6" id="KW-0472">Membrane</keyword>
<dbReference type="PANTHER" id="PTHR10687:SF90">
    <property type="entry name" value="SECRETORY CARRIER MEMBRANE PROTEIN"/>
    <property type="match status" value="1"/>
</dbReference>
<name>A0A165GEM9_EXIGL</name>
<dbReference type="InParanoid" id="A0A165GEM9"/>
<evidence type="ECO:0000256" key="1">
    <source>
        <dbReference type="ARBA" id="ARBA00004141"/>
    </source>
</evidence>
<keyword evidence="2 6" id="KW-0812">Transmembrane</keyword>
<dbReference type="EMBL" id="KV426049">
    <property type="protein sequence ID" value="KZV90407.1"/>
    <property type="molecule type" value="Genomic_DNA"/>
</dbReference>
<dbReference type="GO" id="GO:0055038">
    <property type="term" value="C:recycling endosome membrane"/>
    <property type="evidence" value="ECO:0007669"/>
    <property type="project" value="TreeGrafter"/>
</dbReference>
<reference evidence="7 8" key="1">
    <citation type="journal article" date="2016" name="Mol. Biol. Evol.">
        <title>Comparative Genomics of Early-Diverging Mushroom-Forming Fungi Provides Insights into the Origins of Lignocellulose Decay Capabilities.</title>
        <authorList>
            <person name="Nagy L.G."/>
            <person name="Riley R."/>
            <person name="Tritt A."/>
            <person name="Adam C."/>
            <person name="Daum C."/>
            <person name="Floudas D."/>
            <person name="Sun H."/>
            <person name="Yadav J.S."/>
            <person name="Pangilinan J."/>
            <person name="Larsson K.H."/>
            <person name="Matsuura K."/>
            <person name="Barry K."/>
            <person name="Labutti K."/>
            <person name="Kuo R."/>
            <person name="Ohm R.A."/>
            <person name="Bhattacharya S.S."/>
            <person name="Shirouzu T."/>
            <person name="Yoshinaga Y."/>
            <person name="Martin F.M."/>
            <person name="Grigoriev I.V."/>
            <person name="Hibbett D.S."/>
        </authorList>
    </citation>
    <scope>NUCLEOTIDE SEQUENCE [LARGE SCALE GENOMIC DNA]</scope>
    <source>
        <strain evidence="7 8">HHB12029</strain>
    </source>
</reference>
<feature type="transmembrane region" description="Helical" evidence="6">
    <location>
        <begin position="103"/>
        <end position="124"/>
    </location>
</feature>
<dbReference type="OrthoDB" id="242866at2759"/>
<feature type="compositionally biased region" description="Polar residues" evidence="5">
    <location>
        <begin position="1"/>
        <end position="17"/>
    </location>
</feature>
<dbReference type="Pfam" id="PF04144">
    <property type="entry name" value="SCAMP"/>
    <property type="match status" value="1"/>
</dbReference>
<keyword evidence="8" id="KW-1185">Reference proteome</keyword>
<sequence>MSSLTENPFASTNSLDTNPFDDPTPTHSTFPTNVPAGTANRVEELERRERELAAREQEINRKQEHLRKHGRNNWPFFFPLIFHSIKDEIPEGSQALVLRLYQLWLVLLGTLILNLVSCIFILLAGSDDGGRDLGASITYLPFIGILSFLLWYRPIYNAYMKEQALYYYIYFVFCGFHLLFSAYMLIGIPSTGSAGLINTISMYNRGALVAGILCTVTTVGWALQGLGQAFYYRSIWSHHNQQGHSFSKAKGELAEHGAKAYFTRG</sequence>
<evidence type="ECO:0000313" key="7">
    <source>
        <dbReference type="EMBL" id="KZV90407.1"/>
    </source>
</evidence>
<dbReference type="Proteomes" id="UP000077266">
    <property type="component" value="Unassembled WGS sequence"/>
</dbReference>
<evidence type="ECO:0000256" key="5">
    <source>
        <dbReference type="SAM" id="MobiDB-lite"/>
    </source>
</evidence>
<evidence type="ECO:0000256" key="2">
    <source>
        <dbReference type="ARBA" id="ARBA00022692"/>
    </source>
</evidence>
<feature type="region of interest" description="Disordered" evidence="5">
    <location>
        <begin position="1"/>
        <end position="38"/>
    </location>
</feature>
<dbReference type="InterPro" id="IPR007273">
    <property type="entry name" value="SCAMP"/>
</dbReference>